<keyword evidence="2" id="KW-0808">Transferase</keyword>
<evidence type="ECO:0000256" key="2">
    <source>
        <dbReference type="ARBA" id="ARBA00022679"/>
    </source>
</evidence>
<keyword evidence="3" id="KW-0548">Nucleotidyltransferase</keyword>
<dbReference type="PANTHER" id="PTHR34995:SF1">
    <property type="entry name" value="DNA-DIRECTED RNA POLYMERASE SUBUNIT BETA"/>
    <property type="match status" value="1"/>
</dbReference>
<evidence type="ECO:0000256" key="4">
    <source>
        <dbReference type="ARBA" id="ARBA00023163"/>
    </source>
</evidence>
<keyword evidence="1" id="KW-0240">DNA-directed RNA polymerase</keyword>
<dbReference type="GO" id="GO:0000428">
    <property type="term" value="C:DNA-directed RNA polymerase complex"/>
    <property type="evidence" value="ECO:0007669"/>
    <property type="project" value="UniProtKB-KW"/>
</dbReference>
<dbReference type="GO" id="GO:0016779">
    <property type="term" value="F:nucleotidyltransferase activity"/>
    <property type="evidence" value="ECO:0007669"/>
    <property type="project" value="UniProtKB-KW"/>
</dbReference>
<protein>
    <submittedName>
        <fullName evidence="5">RNA polymerase beta'' chain (Plastid)</fullName>
    </submittedName>
</protein>
<sequence>MVRNNSIIGVDTRLALNTRSRVGGLVRVERKKKY</sequence>
<evidence type="ECO:0000256" key="3">
    <source>
        <dbReference type="ARBA" id="ARBA00022695"/>
    </source>
</evidence>
<name>A0AAX6FSD9_IRIPA</name>
<evidence type="ECO:0000313" key="5">
    <source>
        <dbReference type="EMBL" id="KAJ6818938.1"/>
    </source>
</evidence>
<reference evidence="5" key="1">
    <citation type="journal article" date="2023" name="GigaByte">
        <title>Genome assembly of the bearded iris, Iris pallida Lam.</title>
        <authorList>
            <person name="Bruccoleri R.E."/>
            <person name="Oakeley E.J."/>
            <person name="Faust A.M.E."/>
            <person name="Altorfer M."/>
            <person name="Dessus-Babus S."/>
            <person name="Burckhardt D."/>
            <person name="Oertli M."/>
            <person name="Naumann U."/>
            <person name="Petersen F."/>
            <person name="Wong J."/>
        </authorList>
    </citation>
    <scope>NUCLEOTIDE SEQUENCE</scope>
    <source>
        <strain evidence="5">GSM-AAB239-AS_SAM_17_03QT</strain>
    </source>
</reference>
<dbReference type="AlphaFoldDB" id="A0AAX6FSD9"/>
<proteinExistence type="predicted"/>
<dbReference type="PANTHER" id="PTHR34995">
    <property type="entry name" value="DNA-DIRECTED RNA POLYMERASE SUBUNIT BETA"/>
    <property type="match status" value="1"/>
</dbReference>
<comment type="caution">
    <text evidence="5">The sequence shown here is derived from an EMBL/GenBank/DDBJ whole genome shotgun (WGS) entry which is preliminary data.</text>
</comment>
<gene>
    <name evidence="5" type="ORF">M6B38_404395</name>
</gene>
<keyword evidence="6" id="KW-1185">Reference proteome</keyword>
<evidence type="ECO:0000256" key="1">
    <source>
        <dbReference type="ARBA" id="ARBA00022478"/>
    </source>
</evidence>
<keyword evidence="4" id="KW-0804">Transcription</keyword>
<accession>A0AAX6FSD9</accession>
<dbReference type="InterPro" id="IPR050254">
    <property type="entry name" value="RNA_pol_beta''_euk"/>
</dbReference>
<reference evidence="5" key="2">
    <citation type="submission" date="2023-04" db="EMBL/GenBank/DDBJ databases">
        <authorList>
            <person name="Bruccoleri R.E."/>
            <person name="Oakeley E.J."/>
            <person name="Faust A.-M."/>
            <person name="Dessus-Babus S."/>
            <person name="Altorfer M."/>
            <person name="Burckhardt D."/>
            <person name="Oertli M."/>
            <person name="Naumann U."/>
            <person name="Petersen F."/>
            <person name="Wong J."/>
        </authorList>
    </citation>
    <scope>NUCLEOTIDE SEQUENCE</scope>
    <source>
        <strain evidence="5">GSM-AAB239-AS_SAM_17_03QT</strain>
        <tissue evidence="5">Leaf</tissue>
    </source>
</reference>
<evidence type="ECO:0000313" key="6">
    <source>
        <dbReference type="Proteomes" id="UP001140949"/>
    </source>
</evidence>
<dbReference type="Proteomes" id="UP001140949">
    <property type="component" value="Unassembled WGS sequence"/>
</dbReference>
<organism evidence="5 6">
    <name type="scientific">Iris pallida</name>
    <name type="common">Sweet iris</name>
    <dbReference type="NCBI Taxonomy" id="29817"/>
    <lineage>
        <taxon>Eukaryota</taxon>
        <taxon>Viridiplantae</taxon>
        <taxon>Streptophyta</taxon>
        <taxon>Embryophyta</taxon>
        <taxon>Tracheophyta</taxon>
        <taxon>Spermatophyta</taxon>
        <taxon>Magnoliopsida</taxon>
        <taxon>Liliopsida</taxon>
        <taxon>Asparagales</taxon>
        <taxon>Iridaceae</taxon>
        <taxon>Iridoideae</taxon>
        <taxon>Irideae</taxon>
        <taxon>Iris</taxon>
    </lineage>
</organism>
<dbReference type="EMBL" id="JANAVB010026799">
    <property type="protein sequence ID" value="KAJ6818938.1"/>
    <property type="molecule type" value="Genomic_DNA"/>
</dbReference>